<feature type="transmembrane region" description="Helical" evidence="5">
    <location>
        <begin position="250"/>
        <end position="267"/>
    </location>
</feature>
<feature type="transmembrane region" description="Helical" evidence="5">
    <location>
        <begin position="81"/>
        <end position="99"/>
    </location>
</feature>
<dbReference type="PANTHER" id="PTHR37422:SF21">
    <property type="entry name" value="EXOQ-LIKE PROTEIN"/>
    <property type="match status" value="1"/>
</dbReference>
<feature type="transmembrane region" description="Helical" evidence="5">
    <location>
        <begin position="210"/>
        <end position="243"/>
    </location>
</feature>
<evidence type="ECO:0000313" key="8">
    <source>
        <dbReference type="Proteomes" id="UP000252558"/>
    </source>
</evidence>
<feature type="transmembrane region" description="Helical" evidence="5">
    <location>
        <begin position="50"/>
        <end position="69"/>
    </location>
</feature>
<dbReference type="Proteomes" id="UP000252558">
    <property type="component" value="Unassembled WGS sequence"/>
</dbReference>
<proteinExistence type="predicted"/>
<organism evidence="7 8">
    <name type="scientific">Corallincola holothuriorum</name>
    <dbReference type="NCBI Taxonomy" id="2282215"/>
    <lineage>
        <taxon>Bacteria</taxon>
        <taxon>Pseudomonadati</taxon>
        <taxon>Pseudomonadota</taxon>
        <taxon>Gammaproteobacteria</taxon>
        <taxon>Alteromonadales</taxon>
        <taxon>Psychromonadaceae</taxon>
        <taxon>Corallincola</taxon>
    </lineage>
</organism>
<evidence type="ECO:0000256" key="2">
    <source>
        <dbReference type="ARBA" id="ARBA00022692"/>
    </source>
</evidence>
<keyword evidence="8" id="KW-1185">Reference proteome</keyword>
<feature type="domain" description="O-antigen ligase-related" evidence="6">
    <location>
        <begin position="218"/>
        <end position="350"/>
    </location>
</feature>
<keyword evidence="3 5" id="KW-1133">Transmembrane helix</keyword>
<feature type="transmembrane region" description="Helical" evidence="5">
    <location>
        <begin position="21"/>
        <end position="38"/>
    </location>
</feature>
<keyword evidence="4 5" id="KW-0472">Membrane</keyword>
<evidence type="ECO:0000313" key="7">
    <source>
        <dbReference type="EMBL" id="RCU45154.1"/>
    </source>
</evidence>
<feature type="transmembrane region" description="Helical" evidence="5">
    <location>
        <begin position="386"/>
        <end position="403"/>
    </location>
</feature>
<keyword evidence="2 5" id="KW-0812">Transmembrane</keyword>
<feature type="transmembrane region" description="Helical" evidence="5">
    <location>
        <begin position="337"/>
        <end position="360"/>
    </location>
</feature>
<gene>
    <name evidence="7" type="ORF">DU002_17145</name>
</gene>
<dbReference type="EMBL" id="QPID01000012">
    <property type="protein sequence ID" value="RCU45154.1"/>
    <property type="molecule type" value="Genomic_DNA"/>
</dbReference>
<reference evidence="7 8" key="1">
    <citation type="submission" date="2018-07" db="EMBL/GenBank/DDBJ databases">
        <title>Corallincola holothuriorum sp. nov., a new facultative anaerobe isolated from sea cucumber Apostichopus japonicus.</title>
        <authorList>
            <person name="Xia H."/>
        </authorList>
    </citation>
    <scope>NUCLEOTIDE SEQUENCE [LARGE SCALE GENOMIC DNA]</scope>
    <source>
        <strain evidence="7 8">C4</strain>
    </source>
</reference>
<protein>
    <recommendedName>
        <fullName evidence="6">O-antigen ligase-related domain-containing protein</fullName>
    </recommendedName>
</protein>
<evidence type="ECO:0000256" key="4">
    <source>
        <dbReference type="ARBA" id="ARBA00023136"/>
    </source>
</evidence>
<evidence type="ECO:0000256" key="5">
    <source>
        <dbReference type="SAM" id="Phobius"/>
    </source>
</evidence>
<dbReference type="Pfam" id="PF04932">
    <property type="entry name" value="Wzy_C"/>
    <property type="match status" value="1"/>
</dbReference>
<evidence type="ECO:0000256" key="3">
    <source>
        <dbReference type="ARBA" id="ARBA00022989"/>
    </source>
</evidence>
<sequence>MLPNNSNLTARIQQSIISPPVPTICFFLYMVFTIDFFIRISARIPGVSSIRPTLILVGIISLLLVFNLGRLKEKFQTPTGKILGILFVYIIITIPFVKWPGSVLRENIPDFIRAIVFFYFTLLIVDTNNRLRWFLFIFIGCQTFRVLEPLYLNLTEGYWGSSTYMGGTAHNRLAGGPYDVINGNELGFVIVTLVPFLHYFMIKKSWFIKLIYFSLLGMLLWALVLTMSRGALIALLVVAWFIFKNSTRKPLLIVVAICISIGGWSQMSDIQKDRYLSLTGADVRGAGSASGRVSGIAGELELAMNYPAFGHGVGTTAEAKYHKLGRTQASHSLYAELIIEIGIIGFFIFMRFLYVIYMNLKRIKELIKKSSESDELAEKISFEKDLVLAMTACFWMYVVYSINYWGLSVYYWYLFGGLCAVTTLLIERKATSIDLEQEDKAKGTL</sequence>
<comment type="caution">
    <text evidence="7">The sequence shown here is derived from an EMBL/GenBank/DDBJ whole genome shotgun (WGS) entry which is preliminary data.</text>
</comment>
<name>A0A368N6H8_9GAMM</name>
<feature type="transmembrane region" description="Helical" evidence="5">
    <location>
        <begin position="409"/>
        <end position="426"/>
    </location>
</feature>
<dbReference type="PANTHER" id="PTHR37422">
    <property type="entry name" value="TEICHURONIC ACID BIOSYNTHESIS PROTEIN TUAE"/>
    <property type="match status" value="1"/>
</dbReference>
<dbReference type="AlphaFoldDB" id="A0A368N6H8"/>
<evidence type="ECO:0000259" key="6">
    <source>
        <dbReference type="Pfam" id="PF04932"/>
    </source>
</evidence>
<dbReference type="GO" id="GO:0016020">
    <property type="term" value="C:membrane"/>
    <property type="evidence" value="ECO:0007669"/>
    <property type="project" value="UniProtKB-SubCell"/>
</dbReference>
<comment type="subcellular location">
    <subcellularLocation>
        <location evidence="1">Membrane</location>
        <topology evidence="1">Multi-pass membrane protein</topology>
    </subcellularLocation>
</comment>
<evidence type="ECO:0000256" key="1">
    <source>
        <dbReference type="ARBA" id="ARBA00004141"/>
    </source>
</evidence>
<dbReference type="InterPro" id="IPR051533">
    <property type="entry name" value="WaaL-like"/>
</dbReference>
<accession>A0A368N6H8</accession>
<dbReference type="InterPro" id="IPR007016">
    <property type="entry name" value="O-antigen_ligase-rel_domated"/>
</dbReference>
<feature type="transmembrane region" description="Helical" evidence="5">
    <location>
        <begin position="111"/>
        <end position="126"/>
    </location>
</feature>